<feature type="domain" description="Response regulatory" evidence="14">
    <location>
        <begin position="1163"/>
        <end position="1282"/>
    </location>
</feature>
<evidence type="ECO:0000256" key="9">
    <source>
        <dbReference type="ARBA" id="ARBA00064003"/>
    </source>
</evidence>
<dbReference type="InterPro" id="IPR003594">
    <property type="entry name" value="HATPase_dom"/>
</dbReference>
<protein>
    <recommendedName>
        <fullName evidence="10">Sensory/regulatory protein RpfC</fullName>
        <ecNumber evidence="2">2.7.13.3</ecNumber>
    </recommendedName>
</protein>
<dbReference type="SMART" id="SM00448">
    <property type="entry name" value="REC"/>
    <property type="match status" value="1"/>
</dbReference>
<dbReference type="SMART" id="SM00387">
    <property type="entry name" value="HATPase_c"/>
    <property type="match status" value="1"/>
</dbReference>
<comment type="caution">
    <text evidence="15">The sequence shown here is derived from an EMBL/GenBank/DDBJ whole genome shotgun (WGS) entry which is preliminary data.</text>
</comment>
<dbReference type="InterPro" id="IPR011006">
    <property type="entry name" value="CheY-like_superfamily"/>
</dbReference>
<dbReference type="InterPro" id="IPR036890">
    <property type="entry name" value="HATPase_C_sf"/>
</dbReference>
<dbReference type="Proteomes" id="UP000885771">
    <property type="component" value="Unassembled WGS sequence"/>
</dbReference>
<dbReference type="EC" id="2.7.13.3" evidence="2"/>
<keyword evidence="12" id="KW-1133">Transmembrane helix</keyword>
<dbReference type="PANTHER" id="PTHR45339:SF5">
    <property type="entry name" value="HISTIDINE KINASE"/>
    <property type="match status" value="1"/>
</dbReference>
<dbReference type="FunFam" id="3.30.565.10:FF:000010">
    <property type="entry name" value="Sensor histidine kinase RcsC"/>
    <property type="match status" value="1"/>
</dbReference>
<dbReference type="Gene3D" id="3.40.50.2300">
    <property type="match status" value="1"/>
</dbReference>
<keyword evidence="12" id="KW-0472">Membrane</keyword>
<feature type="domain" description="Histidine kinase" evidence="13">
    <location>
        <begin position="802"/>
        <end position="1023"/>
    </location>
</feature>
<dbReference type="PRINTS" id="PR00344">
    <property type="entry name" value="BCTRLSENSOR"/>
</dbReference>
<dbReference type="InterPro" id="IPR011123">
    <property type="entry name" value="Y_Y_Y"/>
</dbReference>
<feature type="modified residue" description="4-aspartylphosphate" evidence="11">
    <location>
        <position position="1212"/>
    </location>
</feature>
<keyword evidence="5" id="KW-0547">Nucleotide-binding</keyword>
<keyword evidence="4" id="KW-0808">Transferase</keyword>
<dbReference type="InterPro" id="IPR003661">
    <property type="entry name" value="HisK_dim/P_dom"/>
</dbReference>
<evidence type="ECO:0000256" key="4">
    <source>
        <dbReference type="ARBA" id="ARBA00022679"/>
    </source>
</evidence>
<dbReference type="Gene3D" id="2.130.10.10">
    <property type="entry name" value="YVTN repeat-like/Quinoprotein amine dehydrogenase"/>
    <property type="match status" value="3"/>
</dbReference>
<feature type="transmembrane region" description="Helical" evidence="12">
    <location>
        <begin position="735"/>
        <end position="759"/>
    </location>
</feature>
<dbReference type="InterPro" id="IPR015943">
    <property type="entry name" value="WD40/YVTN_repeat-like_dom_sf"/>
</dbReference>
<keyword evidence="12" id="KW-0812">Transmembrane</keyword>
<dbReference type="Pfam" id="PF00072">
    <property type="entry name" value="Response_reg"/>
    <property type="match status" value="1"/>
</dbReference>
<dbReference type="SUPFAM" id="SSF63829">
    <property type="entry name" value="Calcium-dependent phosphotriesterase"/>
    <property type="match status" value="2"/>
</dbReference>
<organism evidence="15">
    <name type="scientific">Caldithrix abyssi</name>
    <dbReference type="NCBI Taxonomy" id="187145"/>
    <lineage>
        <taxon>Bacteria</taxon>
        <taxon>Pseudomonadati</taxon>
        <taxon>Calditrichota</taxon>
        <taxon>Calditrichia</taxon>
        <taxon>Calditrichales</taxon>
        <taxon>Calditrichaceae</taxon>
        <taxon>Caldithrix</taxon>
    </lineage>
</organism>
<dbReference type="SUPFAM" id="SSF47384">
    <property type="entry name" value="Homodimeric domain of signal transducing histidine kinase"/>
    <property type="match status" value="1"/>
</dbReference>
<evidence type="ECO:0000256" key="10">
    <source>
        <dbReference type="ARBA" id="ARBA00068150"/>
    </source>
</evidence>
<dbReference type="InterPro" id="IPR011110">
    <property type="entry name" value="Reg_prop"/>
</dbReference>
<keyword evidence="8" id="KW-0902">Two-component regulatory system</keyword>
<name>A0A7V5RPV2_CALAY</name>
<gene>
    <name evidence="15" type="ORF">ENJ15_05245</name>
</gene>
<dbReference type="InterPro" id="IPR036097">
    <property type="entry name" value="HisK_dim/P_sf"/>
</dbReference>
<dbReference type="PROSITE" id="PS50110">
    <property type="entry name" value="RESPONSE_REGULATORY"/>
    <property type="match status" value="1"/>
</dbReference>
<evidence type="ECO:0000259" key="14">
    <source>
        <dbReference type="PROSITE" id="PS50110"/>
    </source>
</evidence>
<dbReference type="Pfam" id="PF00512">
    <property type="entry name" value="HisKA"/>
    <property type="match status" value="1"/>
</dbReference>
<proteinExistence type="predicted"/>
<comment type="catalytic activity">
    <reaction evidence="1">
        <text>ATP + protein L-histidine = ADP + protein N-phospho-L-histidine.</text>
        <dbReference type="EC" id="2.7.13.3"/>
    </reaction>
</comment>
<evidence type="ECO:0000256" key="1">
    <source>
        <dbReference type="ARBA" id="ARBA00000085"/>
    </source>
</evidence>
<dbReference type="Pfam" id="PF07495">
    <property type="entry name" value="Y_Y_Y"/>
    <property type="match status" value="1"/>
</dbReference>
<keyword evidence="3 11" id="KW-0597">Phosphoprotein</keyword>
<keyword evidence="7" id="KW-0067">ATP-binding</keyword>
<accession>A0A7V5RPV2</accession>
<evidence type="ECO:0000256" key="3">
    <source>
        <dbReference type="ARBA" id="ARBA00022553"/>
    </source>
</evidence>
<dbReference type="SUPFAM" id="SSF101898">
    <property type="entry name" value="NHL repeat"/>
    <property type="match status" value="1"/>
</dbReference>
<dbReference type="Gene3D" id="3.30.565.10">
    <property type="entry name" value="Histidine kinase-like ATPase, C-terminal domain"/>
    <property type="match status" value="1"/>
</dbReference>
<dbReference type="InterPro" id="IPR001789">
    <property type="entry name" value="Sig_transdc_resp-reg_receiver"/>
</dbReference>
<dbReference type="GO" id="GO:0005524">
    <property type="term" value="F:ATP binding"/>
    <property type="evidence" value="ECO:0007669"/>
    <property type="project" value="UniProtKB-KW"/>
</dbReference>
<dbReference type="PANTHER" id="PTHR45339">
    <property type="entry name" value="HYBRID SIGNAL TRANSDUCTION HISTIDINE KINASE J"/>
    <property type="match status" value="1"/>
</dbReference>
<dbReference type="InterPro" id="IPR004358">
    <property type="entry name" value="Sig_transdc_His_kin-like_C"/>
</dbReference>
<dbReference type="SMART" id="SM00388">
    <property type="entry name" value="HisKA"/>
    <property type="match status" value="1"/>
</dbReference>
<dbReference type="CDD" id="cd17546">
    <property type="entry name" value="REC_hyHK_CKI1_RcsC-like"/>
    <property type="match status" value="1"/>
</dbReference>
<evidence type="ECO:0000313" key="15">
    <source>
        <dbReference type="EMBL" id="HHM02399.1"/>
    </source>
</evidence>
<dbReference type="InterPro" id="IPR013783">
    <property type="entry name" value="Ig-like_fold"/>
</dbReference>
<evidence type="ECO:0000256" key="8">
    <source>
        <dbReference type="ARBA" id="ARBA00023012"/>
    </source>
</evidence>
<evidence type="ECO:0000256" key="5">
    <source>
        <dbReference type="ARBA" id="ARBA00022741"/>
    </source>
</evidence>
<keyword evidence="6 15" id="KW-0418">Kinase</keyword>
<dbReference type="InterPro" id="IPR005467">
    <property type="entry name" value="His_kinase_dom"/>
</dbReference>
<comment type="subunit">
    <text evidence="9">At low DSF concentrations, interacts with RpfF.</text>
</comment>
<dbReference type="SUPFAM" id="SSF52172">
    <property type="entry name" value="CheY-like"/>
    <property type="match status" value="1"/>
</dbReference>
<evidence type="ECO:0000259" key="13">
    <source>
        <dbReference type="PROSITE" id="PS50109"/>
    </source>
</evidence>
<sequence length="1292" mass="146499">MISQYQPMVFNLNFLYKSWILLFMLGLSLPAQDWQFENFGVSDGLPQSQVYDIFQDRQGYIWLATAAGFTRYDGHEFTLMNYNLTYKNSDAVFSVYEDPSGNVWLGTIGNGIIRINTTRRDKPEIKAYFVDDPVGESIYAIEQVGRQIWFGTDSSSLIIYTPGKGFVKQRLHRDKDIHYVRDIAVHKDSSILVAIYDVGLARIQKGDTTLYTVEEGLPDPEIRSILPREDGRVWLGCRTGIYIIRFEGKRVKILKHYSKNNILPSNRVYHLIQTSDGAVWAATRLGAVRFKNGKIRILDTYNGLINDKVMRIYEDRERNMWFGTNGGASKLARQSFLSFTRKHGLPNTYIFSVAIKNDDVWLGLQSRGIYKINRHMKIENYKPATFDHASVRSFYFEGQDVWYGTRDGIFHETPRDIKLYTTENGLPGNYVRDIKKDASGTLWLATNHGIARVTSTNPVRIETFAPLASIGSWTLLPMPDSSIWIPSYGDGIFHVTKDTIVNYTVKDGLSSNYFYSAALFRDTLWFGGTKGLVTYAGGRMESHSNDTKYPKKTSWAFANSGDTTLYIGSSKGFYSYSGGRFRHYTTLDGLVGDEININAMTLDKKGRLWIGTISGLSVYIPEYDTPSLFKPKIILDKIISPAYKGAPPPSFVLSFRNNSIAFELDGLWYKAPNHVRYISFLEGYDKGWSEPTSRSYVNYTNLPPGEYRFHARAVSGDGLQSGEEVNYAFVIESPFWYSAWFILLMAALAVYIIILFVHWRTARVERINRELEERIAQRTRQLKESIAKEQEASRAKSRFLANMSHEIRTPLNGIIGMNRLLNASPLSKEQLELSHYIDTSAESLLQIINDILDISKIEAGKVKIEKAPLTLRDTVQNCMDVIAGYSFEKPIRLIATVEPSLAAHYLGDALRLRQILLNFLGNAAKFTHEGFIELTISRAATQNDIDRVRFSVKDTGIGIAREKLDAIFESFTQADETTVRRFGGTGLGLSISRELVRLMDGRLGVESEPGRGSCFWFEIDMPRAPQKEEQSPAGLPRHVILADIPELLQKAVTRLLENHNIPWENCRPGGETCDGTGEDICITANAALLTEKREHYSSFKKVILLSDMFRQPPSTDYFPSNTVIFNSQPFCDWKLLQALNGNTQNPETKRASQGKEFSLEAISILVVEDNPINQKLMGKILERFNCRWKLAVNGLEAVELFKTEAFDIILMDIQMPEMDGLEATRTIRRLEKEHNHPPIPIIALTANAMAEDKKQCFEAGMSYYLSKPFTPKQLQESVRRLLSGEEALQPSP</sequence>
<dbReference type="EMBL" id="DRLI01000199">
    <property type="protein sequence ID" value="HHM02399.1"/>
    <property type="molecule type" value="Genomic_DNA"/>
</dbReference>
<dbReference type="Pfam" id="PF02518">
    <property type="entry name" value="HATPase_c"/>
    <property type="match status" value="1"/>
</dbReference>
<dbReference type="Pfam" id="PF07494">
    <property type="entry name" value="Reg_prop"/>
    <property type="match status" value="5"/>
</dbReference>
<evidence type="ECO:0000256" key="2">
    <source>
        <dbReference type="ARBA" id="ARBA00012438"/>
    </source>
</evidence>
<reference evidence="15" key="1">
    <citation type="journal article" date="2020" name="mSystems">
        <title>Genome- and Community-Level Interaction Insights into Carbon Utilization and Element Cycling Functions of Hydrothermarchaeota in Hydrothermal Sediment.</title>
        <authorList>
            <person name="Zhou Z."/>
            <person name="Liu Y."/>
            <person name="Xu W."/>
            <person name="Pan J."/>
            <person name="Luo Z.H."/>
            <person name="Li M."/>
        </authorList>
    </citation>
    <scope>NUCLEOTIDE SEQUENCE [LARGE SCALE GENOMIC DNA]</scope>
    <source>
        <strain evidence="15">HyVt-460</strain>
    </source>
</reference>
<dbReference type="Gene3D" id="2.60.40.10">
    <property type="entry name" value="Immunoglobulins"/>
    <property type="match status" value="1"/>
</dbReference>
<dbReference type="CDD" id="cd00082">
    <property type="entry name" value="HisKA"/>
    <property type="match status" value="1"/>
</dbReference>
<evidence type="ECO:0000256" key="7">
    <source>
        <dbReference type="ARBA" id="ARBA00022840"/>
    </source>
</evidence>
<dbReference type="SUPFAM" id="SSF55874">
    <property type="entry name" value="ATPase domain of HSP90 chaperone/DNA topoisomerase II/histidine kinase"/>
    <property type="match status" value="1"/>
</dbReference>
<dbReference type="CDD" id="cd16922">
    <property type="entry name" value="HATPase_EvgS-ArcB-TorS-like"/>
    <property type="match status" value="1"/>
</dbReference>
<evidence type="ECO:0000256" key="6">
    <source>
        <dbReference type="ARBA" id="ARBA00022777"/>
    </source>
</evidence>
<dbReference type="PROSITE" id="PS50109">
    <property type="entry name" value="HIS_KIN"/>
    <property type="match status" value="1"/>
</dbReference>
<evidence type="ECO:0000256" key="11">
    <source>
        <dbReference type="PROSITE-ProRule" id="PRU00169"/>
    </source>
</evidence>
<evidence type="ECO:0000256" key="12">
    <source>
        <dbReference type="SAM" id="Phobius"/>
    </source>
</evidence>
<dbReference type="GO" id="GO:0000155">
    <property type="term" value="F:phosphorelay sensor kinase activity"/>
    <property type="evidence" value="ECO:0007669"/>
    <property type="project" value="InterPro"/>
</dbReference>
<dbReference type="FunFam" id="1.10.287.130:FF:000002">
    <property type="entry name" value="Two-component osmosensing histidine kinase"/>
    <property type="match status" value="1"/>
</dbReference>
<dbReference type="Gene3D" id="1.10.287.130">
    <property type="match status" value="1"/>
</dbReference>